<evidence type="ECO:0000256" key="2">
    <source>
        <dbReference type="ARBA" id="ARBA00022517"/>
    </source>
</evidence>
<sequence>MADIFELTEQSLAGLGVELVDVERAGGGLLRVTIDRDEGVRIEDCEAVSKQLSRVFEVENIDYSRLEVGSPGTDRPLRRAKDFIKFAGERAEIKLRLPFNGRKVFTGTLVAPEPATGDTADAAAPNKEVQGAEVFGIEFEAKEGDIQVLNFTIDELERAKLDPVLNFRGKKQ</sequence>
<dbReference type="InterPro" id="IPR028998">
    <property type="entry name" value="RimP_C"/>
</dbReference>
<dbReference type="RefSeq" id="WP_179588361.1">
    <property type="nucleotide sequence ID" value="NZ_JACBYR010000001.1"/>
</dbReference>
<gene>
    <name evidence="3" type="primary">rimP</name>
    <name evidence="6" type="ORF">FHW18_003971</name>
</gene>
<protein>
    <recommendedName>
        <fullName evidence="3">Ribosome maturation factor RimP</fullName>
    </recommendedName>
</protein>
<dbReference type="InterPro" id="IPR003728">
    <property type="entry name" value="Ribosome_maturation_RimP"/>
</dbReference>
<feature type="domain" description="Ribosome maturation factor RimP C-terminal" evidence="5">
    <location>
        <begin position="77"/>
        <end position="113"/>
    </location>
</feature>
<evidence type="ECO:0000313" key="6">
    <source>
        <dbReference type="EMBL" id="NYE84700.1"/>
    </source>
</evidence>
<dbReference type="GO" id="GO:0005829">
    <property type="term" value="C:cytosol"/>
    <property type="evidence" value="ECO:0007669"/>
    <property type="project" value="TreeGrafter"/>
</dbReference>
<dbReference type="Gene3D" id="3.30.300.70">
    <property type="entry name" value="RimP-like superfamily, N-terminal"/>
    <property type="match status" value="1"/>
</dbReference>
<dbReference type="Pfam" id="PF17384">
    <property type="entry name" value="DUF150_C"/>
    <property type="match status" value="1"/>
</dbReference>
<comment type="subcellular location">
    <subcellularLocation>
        <location evidence="3">Cytoplasm</location>
    </subcellularLocation>
</comment>
<dbReference type="PANTHER" id="PTHR33867:SF1">
    <property type="entry name" value="RIBOSOME MATURATION FACTOR RIMP"/>
    <property type="match status" value="1"/>
</dbReference>
<dbReference type="EMBL" id="JACBYR010000001">
    <property type="protein sequence ID" value="NYE84700.1"/>
    <property type="molecule type" value="Genomic_DNA"/>
</dbReference>
<evidence type="ECO:0000256" key="3">
    <source>
        <dbReference type="HAMAP-Rule" id="MF_01077"/>
    </source>
</evidence>
<evidence type="ECO:0000256" key="1">
    <source>
        <dbReference type="ARBA" id="ARBA00022490"/>
    </source>
</evidence>
<evidence type="ECO:0000259" key="4">
    <source>
        <dbReference type="Pfam" id="PF02576"/>
    </source>
</evidence>
<dbReference type="InterPro" id="IPR028989">
    <property type="entry name" value="RimP_N"/>
</dbReference>
<evidence type="ECO:0000259" key="5">
    <source>
        <dbReference type="Pfam" id="PF17384"/>
    </source>
</evidence>
<dbReference type="AlphaFoldDB" id="A0A7Y9IXK7"/>
<feature type="domain" description="Ribosome maturation factor RimP N-terminal" evidence="4">
    <location>
        <begin position="9"/>
        <end position="74"/>
    </location>
</feature>
<organism evidence="6 7">
    <name type="scientific">Pigmentiphaga litoralis</name>
    <dbReference type="NCBI Taxonomy" id="516702"/>
    <lineage>
        <taxon>Bacteria</taxon>
        <taxon>Pseudomonadati</taxon>
        <taxon>Pseudomonadota</taxon>
        <taxon>Betaproteobacteria</taxon>
        <taxon>Burkholderiales</taxon>
        <taxon>Alcaligenaceae</taxon>
        <taxon>Pigmentiphaga</taxon>
    </lineage>
</organism>
<evidence type="ECO:0000313" key="7">
    <source>
        <dbReference type="Proteomes" id="UP000542125"/>
    </source>
</evidence>
<keyword evidence="7" id="KW-1185">Reference proteome</keyword>
<dbReference type="InterPro" id="IPR035956">
    <property type="entry name" value="RimP_N_sf"/>
</dbReference>
<comment type="function">
    <text evidence="3">Required for maturation of 30S ribosomal subunits.</text>
</comment>
<proteinExistence type="inferred from homology"/>
<comment type="similarity">
    <text evidence="3">Belongs to the RimP family.</text>
</comment>
<dbReference type="NCBIfam" id="NF000929">
    <property type="entry name" value="PRK00092.2-1"/>
    <property type="match status" value="1"/>
</dbReference>
<dbReference type="Proteomes" id="UP000542125">
    <property type="component" value="Unassembled WGS sequence"/>
</dbReference>
<dbReference type="GO" id="GO:0006412">
    <property type="term" value="P:translation"/>
    <property type="evidence" value="ECO:0007669"/>
    <property type="project" value="TreeGrafter"/>
</dbReference>
<reference evidence="6 7" key="1">
    <citation type="submission" date="2020-07" db="EMBL/GenBank/DDBJ databases">
        <title>Genomic Encyclopedia of Type Strains, Phase IV (KMG-V): Genome sequencing to study the core and pangenomes of soil and plant-associated prokaryotes.</title>
        <authorList>
            <person name="Whitman W."/>
        </authorList>
    </citation>
    <scope>NUCLEOTIDE SEQUENCE [LARGE SCALE GENOMIC DNA]</scope>
    <source>
        <strain evidence="6 7">SAS40</strain>
    </source>
</reference>
<dbReference type="HAMAP" id="MF_01077">
    <property type="entry name" value="RimP"/>
    <property type="match status" value="1"/>
</dbReference>
<name>A0A7Y9IXK7_9BURK</name>
<dbReference type="InterPro" id="IPR036847">
    <property type="entry name" value="RimP_C_sf"/>
</dbReference>
<dbReference type="PANTHER" id="PTHR33867">
    <property type="entry name" value="RIBOSOME MATURATION FACTOR RIMP"/>
    <property type="match status" value="1"/>
</dbReference>
<accession>A0A7Y9IXK7</accession>
<dbReference type="SUPFAM" id="SSF75420">
    <property type="entry name" value="YhbC-like, N-terminal domain"/>
    <property type="match status" value="1"/>
</dbReference>
<dbReference type="GO" id="GO:0000028">
    <property type="term" value="P:ribosomal small subunit assembly"/>
    <property type="evidence" value="ECO:0007669"/>
    <property type="project" value="TreeGrafter"/>
</dbReference>
<dbReference type="CDD" id="cd01734">
    <property type="entry name" value="YlxS_C"/>
    <property type="match status" value="1"/>
</dbReference>
<keyword evidence="1 3" id="KW-0963">Cytoplasm</keyword>
<keyword evidence="2 3" id="KW-0690">Ribosome biogenesis</keyword>
<comment type="caution">
    <text evidence="6">The sequence shown here is derived from an EMBL/GenBank/DDBJ whole genome shotgun (WGS) entry which is preliminary data.</text>
</comment>
<dbReference type="SUPFAM" id="SSF74942">
    <property type="entry name" value="YhbC-like, C-terminal domain"/>
    <property type="match status" value="1"/>
</dbReference>
<dbReference type="Pfam" id="PF02576">
    <property type="entry name" value="RimP_N"/>
    <property type="match status" value="1"/>
</dbReference>